<accession>A0ACC2XD55</accession>
<sequence>MALSWIFPKVFTASTTVTPDGAHAYFDGALLQYDLEHTADKYVAKMVFKAGNKHTGNGKTSTATPPYHYHLYQDEHFEVVSE</sequence>
<protein>
    <submittedName>
        <fullName evidence="1">Uncharacterized protein</fullName>
    </submittedName>
</protein>
<proteinExistence type="predicted"/>
<dbReference type="Proteomes" id="UP001234202">
    <property type="component" value="Unassembled WGS sequence"/>
</dbReference>
<keyword evidence="2" id="KW-1185">Reference proteome</keyword>
<evidence type="ECO:0000313" key="2">
    <source>
        <dbReference type="Proteomes" id="UP001234202"/>
    </source>
</evidence>
<evidence type="ECO:0000313" key="1">
    <source>
        <dbReference type="EMBL" id="KAJ9121304.1"/>
    </source>
</evidence>
<dbReference type="EMBL" id="JASBWV010000017">
    <property type="protein sequence ID" value="KAJ9121304.1"/>
    <property type="molecule type" value="Genomic_DNA"/>
</dbReference>
<gene>
    <name evidence="1" type="ORF">QFC24_004640</name>
</gene>
<reference evidence="1" key="1">
    <citation type="submission" date="2023-04" db="EMBL/GenBank/DDBJ databases">
        <title>Draft Genome sequencing of Naganishia species isolated from polar environments using Oxford Nanopore Technology.</title>
        <authorList>
            <person name="Leo P."/>
            <person name="Venkateswaran K."/>
        </authorList>
    </citation>
    <scope>NUCLEOTIDE SEQUENCE</scope>
    <source>
        <strain evidence="1">DBVPG 5303</strain>
    </source>
</reference>
<comment type="caution">
    <text evidence="1">The sequence shown here is derived from an EMBL/GenBank/DDBJ whole genome shotgun (WGS) entry which is preliminary data.</text>
</comment>
<organism evidence="1 2">
    <name type="scientific">Naganishia onofrii</name>
    <dbReference type="NCBI Taxonomy" id="1851511"/>
    <lineage>
        <taxon>Eukaryota</taxon>
        <taxon>Fungi</taxon>
        <taxon>Dikarya</taxon>
        <taxon>Basidiomycota</taxon>
        <taxon>Agaricomycotina</taxon>
        <taxon>Tremellomycetes</taxon>
        <taxon>Filobasidiales</taxon>
        <taxon>Filobasidiaceae</taxon>
        <taxon>Naganishia</taxon>
    </lineage>
</organism>
<name>A0ACC2XD55_9TREE</name>